<dbReference type="InterPro" id="IPR050289">
    <property type="entry name" value="TorD/DmsD_chaperones"/>
</dbReference>
<dbReference type="RefSeq" id="WP_040986674.1">
    <property type="nucleotide sequence ID" value="NZ_JTKH01000003.1"/>
</dbReference>
<dbReference type="InterPro" id="IPR020945">
    <property type="entry name" value="DMSO/NO3_reduct_chaperone"/>
</dbReference>
<dbReference type="STRING" id="1461322.OJ16_01520"/>
<accession>A0A0C2N7R4</accession>
<keyword evidence="1" id="KW-0143">Chaperone</keyword>
<dbReference type="AlphaFoldDB" id="A0A0C2JV97"/>
<dbReference type="InterPro" id="IPR026269">
    <property type="entry name" value="DmsD-type"/>
</dbReference>
<evidence type="ECO:0000313" key="3">
    <source>
        <dbReference type="Proteomes" id="UP000031672"/>
    </source>
</evidence>
<evidence type="ECO:0000256" key="1">
    <source>
        <dbReference type="ARBA" id="ARBA00023186"/>
    </source>
</evidence>
<dbReference type="EMBL" id="JTKH01000003">
    <property type="protein sequence ID" value="KII81899.1"/>
    <property type="molecule type" value="Genomic_DNA"/>
</dbReference>
<organism evidence="2 3">
    <name type="scientific">Vibrio renipiscarius</name>
    <dbReference type="NCBI Taxonomy" id="1461322"/>
    <lineage>
        <taxon>Bacteria</taxon>
        <taxon>Pseudomonadati</taxon>
        <taxon>Pseudomonadota</taxon>
        <taxon>Gammaproteobacteria</taxon>
        <taxon>Vibrionales</taxon>
        <taxon>Vibrionaceae</taxon>
        <taxon>Vibrio</taxon>
    </lineage>
</organism>
<dbReference type="PIRSF" id="PIRSF004690">
    <property type="entry name" value="DmsD"/>
    <property type="match status" value="1"/>
</dbReference>
<dbReference type="SUPFAM" id="SSF89155">
    <property type="entry name" value="TorD-like"/>
    <property type="match status" value="1"/>
</dbReference>
<dbReference type="PANTHER" id="PTHR34227">
    <property type="entry name" value="CHAPERONE PROTEIN YCDY"/>
    <property type="match status" value="1"/>
</dbReference>
<sequence length="217" mass="24644">MTEQQFHTIAGLSLVSRFFYQAFHQAPSAEFIQSIYQDDLIQQWPLEANNDTLEQGLTLLKQQPDMAAINHDFADLFIGPNALKAAPWASVYLTEEQTLFGAPTAAIKQFYLQFGVEIDTGEHEPDDHIGLIFSFIAHLCEMALQQDIADDQSSPLLCALEKFLSEHVLTWAPRMLHIMRDEASTDFYKGISLAAEGTLRQFAQLTKADYRIVRLYR</sequence>
<name>A0A0C2JV97_9VIBR</name>
<proteinExistence type="predicted"/>
<dbReference type="InterPro" id="IPR036411">
    <property type="entry name" value="TorD-like_sf"/>
</dbReference>
<accession>A0A0C2JV97</accession>
<dbReference type="Proteomes" id="UP000031672">
    <property type="component" value="Unassembled WGS sequence"/>
</dbReference>
<comment type="caution">
    <text evidence="2">The sequence shown here is derived from an EMBL/GenBank/DDBJ whole genome shotgun (WGS) entry which is preliminary data.</text>
</comment>
<protein>
    <submittedName>
        <fullName evidence="2">Cytoplasmic chaperone TorD family protein</fullName>
    </submittedName>
</protein>
<dbReference type="Pfam" id="PF02613">
    <property type="entry name" value="Nitrate_red_del"/>
    <property type="match status" value="1"/>
</dbReference>
<dbReference type="PANTHER" id="PTHR34227:SF13">
    <property type="entry name" value="TAT PROOFREADING CHAPERONE DMSD-RELATED"/>
    <property type="match status" value="1"/>
</dbReference>
<reference evidence="2 3" key="1">
    <citation type="submission" date="2014-11" db="EMBL/GenBank/DDBJ databases">
        <title>Draft Genome Sequence of Vibrio piscirenalis strains CECT 8603T and CECT 8604, two marine Gammaproteobacterium isolated from cultured gilthead sea bream (Sparus aurata).</title>
        <authorList>
            <person name="Arahal D.R."/>
            <person name="Rodrigo-Torres L."/>
            <person name="Lucena T."/>
            <person name="Pujalte M.J."/>
        </authorList>
    </citation>
    <scope>NUCLEOTIDE SEQUENCE [LARGE SCALE GENOMIC DNA]</scope>
    <source>
        <strain evidence="2 3">DCR 1-4-2</strain>
    </source>
</reference>
<dbReference type="Gene3D" id="1.10.3480.10">
    <property type="entry name" value="TorD-like"/>
    <property type="match status" value="1"/>
</dbReference>
<gene>
    <name evidence="2" type="ORF">OJ16_01520</name>
</gene>
<keyword evidence="3" id="KW-1185">Reference proteome</keyword>
<dbReference type="OrthoDB" id="3174863at2"/>
<evidence type="ECO:0000313" key="2">
    <source>
        <dbReference type="EMBL" id="KII81899.1"/>
    </source>
</evidence>